<dbReference type="Proteomes" id="UP001154282">
    <property type="component" value="Unassembled WGS sequence"/>
</dbReference>
<organism evidence="1 2">
    <name type="scientific">Linum tenue</name>
    <dbReference type="NCBI Taxonomy" id="586396"/>
    <lineage>
        <taxon>Eukaryota</taxon>
        <taxon>Viridiplantae</taxon>
        <taxon>Streptophyta</taxon>
        <taxon>Embryophyta</taxon>
        <taxon>Tracheophyta</taxon>
        <taxon>Spermatophyta</taxon>
        <taxon>Magnoliopsida</taxon>
        <taxon>eudicotyledons</taxon>
        <taxon>Gunneridae</taxon>
        <taxon>Pentapetalae</taxon>
        <taxon>rosids</taxon>
        <taxon>fabids</taxon>
        <taxon>Malpighiales</taxon>
        <taxon>Linaceae</taxon>
        <taxon>Linum</taxon>
    </lineage>
</organism>
<comment type="caution">
    <text evidence="1">The sequence shown here is derived from an EMBL/GenBank/DDBJ whole genome shotgun (WGS) entry which is preliminary data.</text>
</comment>
<dbReference type="EMBL" id="CAMGYJ010000010">
    <property type="protein sequence ID" value="CAI0546970.1"/>
    <property type="molecule type" value="Genomic_DNA"/>
</dbReference>
<protein>
    <submittedName>
        <fullName evidence="1">Uncharacterized protein</fullName>
    </submittedName>
</protein>
<sequence>MSAQISRRVYQRLVQKRKDLLHLQGGGRRLISGYRILDRRDPLDFYRPVFCITIRVQFFHAVQYLFSSYKQVQLHSDKHYRSCNG</sequence>
<keyword evidence="2" id="KW-1185">Reference proteome</keyword>
<reference evidence="1" key="1">
    <citation type="submission" date="2022-08" db="EMBL/GenBank/DDBJ databases">
        <authorList>
            <person name="Gutierrez-Valencia J."/>
        </authorList>
    </citation>
    <scope>NUCLEOTIDE SEQUENCE</scope>
</reference>
<evidence type="ECO:0000313" key="2">
    <source>
        <dbReference type="Proteomes" id="UP001154282"/>
    </source>
</evidence>
<gene>
    <name evidence="1" type="ORF">LITE_LOCUS44184</name>
</gene>
<accession>A0AAV0QNG5</accession>
<evidence type="ECO:0000313" key="1">
    <source>
        <dbReference type="EMBL" id="CAI0546970.1"/>
    </source>
</evidence>
<proteinExistence type="predicted"/>
<dbReference type="AlphaFoldDB" id="A0AAV0QNG5"/>
<name>A0AAV0QNG5_9ROSI</name>